<evidence type="ECO:0000256" key="4">
    <source>
        <dbReference type="ARBA" id="ARBA00022614"/>
    </source>
</evidence>
<evidence type="ECO:0000256" key="6">
    <source>
        <dbReference type="ARBA" id="ARBA00022737"/>
    </source>
</evidence>
<dbReference type="Gene3D" id="3.80.10.10">
    <property type="entry name" value="Ribonuclease Inhibitor"/>
    <property type="match status" value="1"/>
</dbReference>
<evidence type="ECO:0000256" key="8">
    <source>
        <dbReference type="ARBA" id="ARBA00023136"/>
    </source>
</evidence>
<reference evidence="12" key="1">
    <citation type="submission" date="2013-07" db="EMBL/GenBank/DDBJ databases">
        <title>The genome of Eucalyptus grandis.</title>
        <authorList>
            <person name="Schmutz J."/>
            <person name="Hayes R."/>
            <person name="Myburg A."/>
            <person name="Tuskan G."/>
            <person name="Grattapaglia D."/>
            <person name="Rokhsar D.S."/>
        </authorList>
    </citation>
    <scope>NUCLEOTIDE SEQUENCE</scope>
    <source>
        <tissue evidence="12">Leaf extractions</tissue>
    </source>
</reference>
<evidence type="ECO:0008006" key="13">
    <source>
        <dbReference type="Google" id="ProtNLM"/>
    </source>
</evidence>
<evidence type="ECO:0000256" key="1">
    <source>
        <dbReference type="ARBA" id="ARBA00004251"/>
    </source>
</evidence>
<gene>
    <name evidence="12" type="ORF">EUGRSUZ_A00593</name>
</gene>
<comment type="similarity">
    <text evidence="2">Belongs to the RLP family.</text>
</comment>
<evidence type="ECO:0000256" key="2">
    <source>
        <dbReference type="ARBA" id="ARBA00009592"/>
    </source>
</evidence>
<feature type="transmembrane region" description="Helical" evidence="11">
    <location>
        <begin position="255"/>
        <end position="276"/>
    </location>
</feature>
<protein>
    <recommendedName>
        <fullName evidence="13">Leucine-rich repeat-containing N-terminal plant-type domain-containing protein</fullName>
    </recommendedName>
</protein>
<keyword evidence="5 11" id="KW-0812">Transmembrane</keyword>
<organism evidence="12">
    <name type="scientific">Eucalyptus grandis</name>
    <name type="common">Flooded gum</name>
    <dbReference type="NCBI Taxonomy" id="71139"/>
    <lineage>
        <taxon>Eukaryota</taxon>
        <taxon>Viridiplantae</taxon>
        <taxon>Streptophyta</taxon>
        <taxon>Embryophyta</taxon>
        <taxon>Tracheophyta</taxon>
        <taxon>Spermatophyta</taxon>
        <taxon>Magnoliopsida</taxon>
        <taxon>eudicotyledons</taxon>
        <taxon>Gunneridae</taxon>
        <taxon>Pentapetalae</taxon>
        <taxon>rosids</taxon>
        <taxon>malvids</taxon>
        <taxon>Myrtales</taxon>
        <taxon>Myrtaceae</taxon>
        <taxon>Myrtoideae</taxon>
        <taxon>Eucalypteae</taxon>
        <taxon>Eucalyptus</taxon>
    </lineage>
</organism>
<name>A0A059DCI4_EUCGR</name>
<keyword evidence="9" id="KW-0675">Receptor</keyword>
<dbReference type="OMA" id="GMECLNT"/>
<accession>A0A059DCI4</accession>
<dbReference type="SUPFAM" id="SSF52058">
    <property type="entry name" value="L domain-like"/>
    <property type="match status" value="1"/>
</dbReference>
<evidence type="ECO:0000256" key="11">
    <source>
        <dbReference type="SAM" id="Phobius"/>
    </source>
</evidence>
<dbReference type="EMBL" id="KK198753">
    <property type="protein sequence ID" value="KCW88199.1"/>
    <property type="molecule type" value="Genomic_DNA"/>
</dbReference>
<feature type="transmembrane region" description="Helical" evidence="11">
    <location>
        <begin position="12"/>
        <end position="34"/>
    </location>
</feature>
<proteinExistence type="inferred from homology"/>
<dbReference type="InterPro" id="IPR001611">
    <property type="entry name" value="Leu-rich_rpt"/>
</dbReference>
<dbReference type="PANTHER" id="PTHR27004">
    <property type="entry name" value="RECEPTOR-LIKE PROTEIN 12 ISOFORM X1"/>
    <property type="match status" value="1"/>
</dbReference>
<evidence type="ECO:0000256" key="5">
    <source>
        <dbReference type="ARBA" id="ARBA00022692"/>
    </source>
</evidence>
<dbReference type="PANTHER" id="PTHR27004:SF428">
    <property type="entry name" value="OS01G0160600 PROTEIN"/>
    <property type="match status" value="1"/>
</dbReference>
<evidence type="ECO:0000313" key="12">
    <source>
        <dbReference type="EMBL" id="KCW88199.1"/>
    </source>
</evidence>
<dbReference type="GO" id="GO:0005886">
    <property type="term" value="C:plasma membrane"/>
    <property type="evidence" value="ECO:0007669"/>
    <property type="project" value="UniProtKB-SubCell"/>
</dbReference>
<keyword evidence="7 11" id="KW-1133">Transmembrane helix</keyword>
<evidence type="ECO:0000256" key="3">
    <source>
        <dbReference type="ARBA" id="ARBA00022475"/>
    </source>
</evidence>
<keyword evidence="4" id="KW-0433">Leucine-rich repeat</keyword>
<sequence>MDFSSNNFTFLVIPPAIGTNLSIAMFFFLSHNIFEGFIPKLICRNSPDCLVIKSLKVLNLQNNSLDGSIFIFPETCGLKTLDPSSNLLPGKFPKSKFPKSLANFTTRDVLDVGNNQIDDVFPCKMKSFASLRECILWLIPPSLGHLQQLESLDLSRNHLNGTIPTQLSDLNFVSVLNLSFSELVGSIPAARQFLTFSASSFEGNSGLCGQQLGTKCPNNNGELCMPLLGTNCTNTNSYKHGTNGSDGWGSFNFQFILVGLGFGAGATVVVAPLTFWKTGQEWYDDQVDKFLEKKSTTNLDLSVKKIIPDPKCTCYDSPPMSSSSSSYSSSSSS</sequence>
<dbReference type="Gramene" id="KCW88199">
    <property type="protein sequence ID" value="KCW88199"/>
    <property type="gene ID" value="EUGRSUZ_A00593"/>
</dbReference>
<dbReference type="Pfam" id="PF00560">
    <property type="entry name" value="LRR_1"/>
    <property type="match status" value="2"/>
</dbReference>
<evidence type="ECO:0000256" key="7">
    <source>
        <dbReference type="ARBA" id="ARBA00022989"/>
    </source>
</evidence>
<keyword evidence="10" id="KW-0325">Glycoprotein</keyword>
<dbReference type="STRING" id="71139.A0A059DCI4"/>
<comment type="subcellular location">
    <subcellularLocation>
        <location evidence="1">Cell membrane</location>
        <topology evidence="1">Single-pass type I membrane protein</topology>
    </subcellularLocation>
</comment>
<keyword evidence="8 11" id="KW-0472">Membrane</keyword>
<dbReference type="AlphaFoldDB" id="A0A059DCI4"/>
<dbReference type="InParanoid" id="A0A059DCI4"/>
<keyword evidence="3" id="KW-1003">Cell membrane</keyword>
<dbReference type="InterPro" id="IPR032675">
    <property type="entry name" value="LRR_dom_sf"/>
</dbReference>
<evidence type="ECO:0000256" key="10">
    <source>
        <dbReference type="ARBA" id="ARBA00023180"/>
    </source>
</evidence>
<evidence type="ECO:0000256" key="9">
    <source>
        <dbReference type="ARBA" id="ARBA00023170"/>
    </source>
</evidence>
<keyword evidence="6" id="KW-0677">Repeat</keyword>